<comment type="caution">
    <text evidence="8">The sequence shown here is derived from an EMBL/GenBank/DDBJ whole genome shotgun (WGS) entry which is preliminary data.</text>
</comment>
<feature type="signal peptide" evidence="6">
    <location>
        <begin position="1"/>
        <end position="22"/>
    </location>
</feature>
<dbReference type="GO" id="GO:0006508">
    <property type="term" value="P:proteolysis"/>
    <property type="evidence" value="ECO:0007669"/>
    <property type="project" value="UniProtKB-KW"/>
</dbReference>
<evidence type="ECO:0000313" key="9">
    <source>
        <dbReference type="Proteomes" id="UP000316639"/>
    </source>
</evidence>
<dbReference type="InterPro" id="IPR015500">
    <property type="entry name" value="Peptidase_S8_subtilisin-rel"/>
</dbReference>
<feature type="active site" description="Charge relay system" evidence="5">
    <location>
        <position position="391"/>
    </location>
</feature>
<keyword evidence="9" id="KW-1185">Reference proteome</keyword>
<feature type="active site" description="Charge relay system" evidence="5">
    <location>
        <position position="222"/>
    </location>
</feature>
<dbReference type="InterPro" id="IPR023828">
    <property type="entry name" value="Peptidase_S8_Ser-AS"/>
</dbReference>
<keyword evidence="3 5" id="KW-0378">Hydrolase</keyword>
<evidence type="ECO:0000256" key="3">
    <source>
        <dbReference type="ARBA" id="ARBA00022801"/>
    </source>
</evidence>
<evidence type="ECO:0000256" key="1">
    <source>
        <dbReference type="ARBA" id="ARBA00011073"/>
    </source>
</evidence>
<dbReference type="OrthoDB" id="900053at2"/>
<evidence type="ECO:0000259" key="7">
    <source>
        <dbReference type="Pfam" id="PF00082"/>
    </source>
</evidence>
<evidence type="ECO:0000256" key="2">
    <source>
        <dbReference type="ARBA" id="ARBA00022670"/>
    </source>
</evidence>
<organism evidence="8 9">
    <name type="scientific">Lentzea tibetensis</name>
    <dbReference type="NCBI Taxonomy" id="2591470"/>
    <lineage>
        <taxon>Bacteria</taxon>
        <taxon>Bacillati</taxon>
        <taxon>Actinomycetota</taxon>
        <taxon>Actinomycetes</taxon>
        <taxon>Pseudonocardiales</taxon>
        <taxon>Pseudonocardiaceae</taxon>
        <taxon>Lentzea</taxon>
    </lineage>
</organism>
<name>A0A563ETJ6_9PSEU</name>
<comment type="similarity">
    <text evidence="1 5">Belongs to the peptidase S8 family.</text>
</comment>
<dbReference type="InterPro" id="IPR051048">
    <property type="entry name" value="Peptidase_S8/S53_subtilisin"/>
</dbReference>
<dbReference type="Gene3D" id="3.40.50.200">
    <property type="entry name" value="Peptidase S8/S53 domain"/>
    <property type="match status" value="1"/>
</dbReference>
<evidence type="ECO:0000256" key="4">
    <source>
        <dbReference type="ARBA" id="ARBA00022825"/>
    </source>
</evidence>
<dbReference type="SUPFAM" id="SSF52743">
    <property type="entry name" value="Subtilisin-like"/>
    <property type="match status" value="1"/>
</dbReference>
<keyword evidence="6" id="KW-0732">Signal</keyword>
<dbReference type="EMBL" id="VOBR01000010">
    <property type="protein sequence ID" value="TWP51045.1"/>
    <property type="molecule type" value="Genomic_DNA"/>
</dbReference>
<dbReference type="InterPro" id="IPR008979">
    <property type="entry name" value="Galactose-bd-like_sf"/>
</dbReference>
<evidence type="ECO:0000313" key="8">
    <source>
        <dbReference type="EMBL" id="TWP51045.1"/>
    </source>
</evidence>
<keyword evidence="4 5" id="KW-0720">Serine protease</keyword>
<feature type="chain" id="PRO_5022228008" evidence="6">
    <location>
        <begin position="23"/>
        <end position="608"/>
    </location>
</feature>
<feature type="domain" description="Peptidase S8/S53" evidence="7">
    <location>
        <begin position="215"/>
        <end position="461"/>
    </location>
</feature>
<dbReference type="Gene3D" id="2.60.120.380">
    <property type="match status" value="1"/>
</dbReference>
<protein>
    <submittedName>
        <fullName evidence="8">S8 family serine peptidase</fullName>
    </submittedName>
</protein>
<dbReference type="PANTHER" id="PTHR43399:SF4">
    <property type="entry name" value="CELL WALL-ASSOCIATED PROTEASE"/>
    <property type="match status" value="1"/>
</dbReference>
<dbReference type="SUPFAM" id="SSF49785">
    <property type="entry name" value="Galactose-binding domain-like"/>
    <property type="match status" value="1"/>
</dbReference>
<dbReference type="RefSeq" id="WP_146353294.1">
    <property type="nucleotide sequence ID" value="NZ_VOBR01000010.1"/>
</dbReference>
<dbReference type="AlphaFoldDB" id="A0A563ETJ6"/>
<evidence type="ECO:0000256" key="5">
    <source>
        <dbReference type="PROSITE-ProRule" id="PRU01240"/>
    </source>
</evidence>
<proteinExistence type="inferred from homology"/>
<gene>
    <name evidence="8" type="ORF">FKR81_18430</name>
</gene>
<dbReference type="PROSITE" id="PS00138">
    <property type="entry name" value="SUBTILASE_SER"/>
    <property type="match status" value="1"/>
</dbReference>
<accession>A0A563ETJ6</accession>
<dbReference type="PRINTS" id="PR00723">
    <property type="entry name" value="SUBTILISIN"/>
</dbReference>
<dbReference type="PANTHER" id="PTHR43399">
    <property type="entry name" value="SUBTILISIN-RELATED"/>
    <property type="match status" value="1"/>
</dbReference>
<evidence type="ECO:0000256" key="6">
    <source>
        <dbReference type="SAM" id="SignalP"/>
    </source>
</evidence>
<feature type="active site" description="Charge relay system" evidence="5">
    <location>
        <position position="195"/>
    </location>
</feature>
<dbReference type="InterPro" id="IPR000209">
    <property type="entry name" value="Peptidase_S8/S53_dom"/>
</dbReference>
<dbReference type="PROSITE" id="PS51892">
    <property type="entry name" value="SUBTILASE"/>
    <property type="match status" value="1"/>
</dbReference>
<reference evidence="8 9" key="1">
    <citation type="submission" date="2019-07" db="EMBL/GenBank/DDBJ databases">
        <title>Lentzea xizangensis sp. nov., isolated from Qinghai-Tibetan Plateau Soils.</title>
        <authorList>
            <person name="Huang J."/>
        </authorList>
    </citation>
    <scope>NUCLEOTIDE SEQUENCE [LARGE SCALE GENOMIC DNA]</scope>
    <source>
        <strain evidence="8 9">FXJ1.1311</strain>
    </source>
</reference>
<dbReference type="Pfam" id="PF00082">
    <property type="entry name" value="Peptidase_S8"/>
    <property type="match status" value="1"/>
</dbReference>
<dbReference type="InterPro" id="IPR036852">
    <property type="entry name" value="Peptidase_S8/S53_dom_sf"/>
</dbReference>
<sequence length="608" mass="63793">MLRFIAAVSAAALAFSVAPAVAAPVEGAYLVRFDGTLTDAQRLQLRALGAKIGTFVPDEGYVVRTKNTAQLTKLSYVDRVTPYEASVDGPIMLSGTGSFLVTLVEQDEAAQRAVARKITAIGGRVETISASREHIAAVLDAGQAAKVAKMAEVLAVGAVAAPETDMAIAREAGGANYIETVGGYRGQGVRGEVMDSGLRTTHQEYRARPAIIHNGNGASTSHGTSTYGEIFASGVSGAHRGLLPEAQGIFGVYSQPDRYAHTKQLVDAAGPYRAVFQSNSWGSGLTTSYTSVSAELDRIVFDHDLLICQSQSNDGTRNSRPQAWSKNVLSVGGQYHFNTLSRTDDKWNGGASIGPAADGRIKPDVSNYYDRIDTVSSTSDTSYTTGFGGTSGATPITCGNAGLLFQMWADGVFDGAPGKKRDVFASRPHAATAKALLINTAEQFAFTGTGHDMTRTHQGWGTVSLRGAYDVAKAGGFKLPILVNETDLLTNGQTRRYTLTSNGSKPLKATLAYTDPAGSPTAPVARVNDLTLKVTAPNGTVYYGNNGLAAGNWSTPGGAPNTVDNVENVLIQAPAAGTWTVEVIGSQINVDGHRETAATDADYALVVQ</sequence>
<dbReference type="GO" id="GO:0004252">
    <property type="term" value="F:serine-type endopeptidase activity"/>
    <property type="evidence" value="ECO:0007669"/>
    <property type="project" value="UniProtKB-UniRule"/>
</dbReference>
<keyword evidence="2 5" id="KW-0645">Protease</keyword>
<dbReference type="Proteomes" id="UP000316639">
    <property type="component" value="Unassembled WGS sequence"/>
</dbReference>